<reference evidence="3" key="1">
    <citation type="submission" date="2017-04" db="EMBL/GenBank/DDBJ databases">
        <title>Plasmodium gonderi genome.</title>
        <authorList>
            <person name="Arisue N."/>
            <person name="Honma H."/>
            <person name="Kawai S."/>
            <person name="Tougan T."/>
            <person name="Tanabe K."/>
            <person name="Horii T."/>
        </authorList>
    </citation>
    <scope>NUCLEOTIDE SEQUENCE [LARGE SCALE GENOMIC DNA]</scope>
    <source>
        <strain evidence="3">ATCC 30045</strain>
    </source>
</reference>
<dbReference type="EMBL" id="BDQF01000015">
    <property type="protein sequence ID" value="GAW83209.1"/>
    <property type="molecule type" value="Genomic_DNA"/>
</dbReference>
<dbReference type="RefSeq" id="XP_028545798.1">
    <property type="nucleotide sequence ID" value="XM_028689997.1"/>
</dbReference>
<keyword evidence="1" id="KW-0472">Membrane</keyword>
<protein>
    <recommendedName>
        <fullName evidence="4">Variable surface protein</fullName>
    </recommendedName>
</protein>
<dbReference type="GeneID" id="39749952"/>
<keyword evidence="3" id="KW-1185">Reference proteome</keyword>
<dbReference type="Proteomes" id="UP000195521">
    <property type="component" value="Unassembled WGS sequence"/>
</dbReference>
<sequence>MRSTMNEILKFFNFFKVAIPILLLTWKIQDYDDLDIFVKSLNTNLNTKMEFVIINQRLLANSKRANSKFTYSCDSLFLNCESANEELSECDDISSTYNINNCDYQSSQYDLENYDYKSSLCDVENCDYVSSQYDLVDYDYIINDTKSNINTKHETLFKNYESYPELEEDMRIKKKGNFSSETKRDNSYCKDKIFDSLYYLDKYEEPYGVNRKIMRKSLNKISTKKLKQNGLAALFPVVTVLIPAFLPLLPYIFVGYAFFVVRYIYKNKNNHCLIFKIKQRTCIICTILIHINYECILLGLRYFEYFFIT</sequence>
<evidence type="ECO:0000256" key="1">
    <source>
        <dbReference type="SAM" id="Phobius"/>
    </source>
</evidence>
<dbReference type="AlphaFoldDB" id="A0A1Y1JL00"/>
<keyword evidence="1" id="KW-1133">Transmembrane helix</keyword>
<name>A0A1Y1JL00_PLAGO</name>
<accession>A0A1Y1JL00</accession>
<keyword evidence="1" id="KW-0812">Transmembrane</keyword>
<gene>
    <name evidence="2" type="ORF">PGO_140030</name>
</gene>
<evidence type="ECO:0000313" key="2">
    <source>
        <dbReference type="EMBL" id="GAW83209.1"/>
    </source>
</evidence>
<comment type="caution">
    <text evidence="2">The sequence shown here is derived from an EMBL/GenBank/DDBJ whole genome shotgun (WGS) entry which is preliminary data.</text>
</comment>
<proteinExistence type="predicted"/>
<organism evidence="2 3">
    <name type="scientific">Plasmodium gonderi</name>
    <dbReference type="NCBI Taxonomy" id="77519"/>
    <lineage>
        <taxon>Eukaryota</taxon>
        <taxon>Sar</taxon>
        <taxon>Alveolata</taxon>
        <taxon>Apicomplexa</taxon>
        <taxon>Aconoidasida</taxon>
        <taxon>Haemosporida</taxon>
        <taxon>Plasmodiidae</taxon>
        <taxon>Plasmodium</taxon>
        <taxon>Plasmodium (Plasmodium)</taxon>
    </lineage>
</organism>
<evidence type="ECO:0008006" key="4">
    <source>
        <dbReference type="Google" id="ProtNLM"/>
    </source>
</evidence>
<evidence type="ECO:0000313" key="3">
    <source>
        <dbReference type="Proteomes" id="UP000195521"/>
    </source>
</evidence>
<feature type="transmembrane region" description="Helical" evidence="1">
    <location>
        <begin position="282"/>
        <end position="303"/>
    </location>
</feature>
<feature type="transmembrane region" description="Helical" evidence="1">
    <location>
        <begin position="233"/>
        <end position="261"/>
    </location>
</feature>